<evidence type="ECO:0000259" key="2">
    <source>
        <dbReference type="Pfam" id="PF00775"/>
    </source>
</evidence>
<dbReference type="PANTHER" id="PTHR34315">
    <property type="match status" value="1"/>
</dbReference>
<dbReference type="RefSeq" id="WP_173076107.1">
    <property type="nucleotide sequence ID" value="NZ_BAABJB010000015.1"/>
</dbReference>
<accession>A0A6V8L215</accession>
<dbReference type="SUPFAM" id="SSF49482">
    <property type="entry name" value="Aromatic compound dioxygenase"/>
    <property type="match status" value="1"/>
</dbReference>
<reference evidence="3 4" key="1">
    <citation type="submission" date="2020-03" db="EMBL/GenBank/DDBJ databases">
        <title>Whole genome shotgun sequence of Phytohabitans rumicis NBRC 108638.</title>
        <authorList>
            <person name="Komaki H."/>
            <person name="Tamura T."/>
        </authorList>
    </citation>
    <scope>NUCLEOTIDE SEQUENCE [LARGE SCALE GENOMIC DNA]</scope>
    <source>
        <strain evidence="3 4">NBRC 108638</strain>
    </source>
</reference>
<dbReference type="Proteomes" id="UP000482960">
    <property type="component" value="Unassembled WGS sequence"/>
</dbReference>
<feature type="region of interest" description="Disordered" evidence="1">
    <location>
        <begin position="255"/>
        <end position="276"/>
    </location>
</feature>
<dbReference type="EMBL" id="BLPG01000001">
    <property type="protein sequence ID" value="GFJ88669.1"/>
    <property type="molecule type" value="Genomic_DNA"/>
</dbReference>
<dbReference type="PANTHER" id="PTHR34315:SF1">
    <property type="entry name" value="INTRADIOL RING-CLEAVAGE DIOXYGENASES DOMAIN-CONTAINING PROTEIN-RELATED"/>
    <property type="match status" value="1"/>
</dbReference>
<evidence type="ECO:0000256" key="1">
    <source>
        <dbReference type="SAM" id="MobiDB-lite"/>
    </source>
</evidence>
<proteinExistence type="predicted"/>
<dbReference type="AlphaFoldDB" id="A0A6V8L215"/>
<dbReference type="Gene3D" id="2.60.130.10">
    <property type="entry name" value="Aromatic compound dioxygenase"/>
    <property type="match status" value="1"/>
</dbReference>
<organism evidence="3 4">
    <name type="scientific">Phytohabitans rumicis</name>
    <dbReference type="NCBI Taxonomy" id="1076125"/>
    <lineage>
        <taxon>Bacteria</taxon>
        <taxon>Bacillati</taxon>
        <taxon>Actinomycetota</taxon>
        <taxon>Actinomycetes</taxon>
        <taxon>Micromonosporales</taxon>
        <taxon>Micromonosporaceae</taxon>
    </lineage>
</organism>
<reference evidence="3 4" key="2">
    <citation type="submission" date="2020-03" db="EMBL/GenBank/DDBJ databases">
        <authorList>
            <person name="Ichikawa N."/>
            <person name="Kimura A."/>
            <person name="Kitahashi Y."/>
            <person name="Uohara A."/>
        </authorList>
    </citation>
    <scope>NUCLEOTIDE SEQUENCE [LARGE SCALE GENOMIC DNA]</scope>
    <source>
        <strain evidence="3 4">NBRC 108638</strain>
    </source>
</reference>
<dbReference type="InterPro" id="IPR000627">
    <property type="entry name" value="Intradiol_dOase_C"/>
</dbReference>
<keyword evidence="4" id="KW-1185">Reference proteome</keyword>
<dbReference type="GO" id="GO:0008199">
    <property type="term" value="F:ferric iron binding"/>
    <property type="evidence" value="ECO:0007669"/>
    <property type="project" value="InterPro"/>
</dbReference>
<feature type="domain" description="Intradiol ring-cleavage dioxygenases" evidence="2">
    <location>
        <begin position="64"/>
        <end position="166"/>
    </location>
</feature>
<dbReference type="PROSITE" id="PS51318">
    <property type="entry name" value="TAT"/>
    <property type="match status" value="1"/>
</dbReference>
<evidence type="ECO:0000313" key="3">
    <source>
        <dbReference type="EMBL" id="GFJ88669.1"/>
    </source>
</evidence>
<evidence type="ECO:0000313" key="4">
    <source>
        <dbReference type="Proteomes" id="UP000482960"/>
    </source>
</evidence>
<sequence length="276" mass="28879">MHTDDEQVGRVLNRRHALALLGLAGVAATTAAGTGIASAGSAGTGGTARTAGVVDCVAKPEMTEGPYFLDEVLNRSDIRIEPSDGSVVAGTPLRLNLTVTQITNGRCTPLPGATVDIWQCDALGVYSGIEQQDTVGKQFLRGYQVSNRAGRAVFTTILPGWYQGRTVHIHVKIQTTGTDGNAYEFTSQLYLPEAFTAAYLATEPYASKGTPDTTNSTDMHYADIGDQMLLNPTRQGPGYAANFGIALDLSDTAVGADDSFQMPGGGTPPEGTPPPA</sequence>
<dbReference type="Pfam" id="PF00775">
    <property type="entry name" value="Dioxygenase_C"/>
    <property type="match status" value="1"/>
</dbReference>
<comment type="caution">
    <text evidence="3">The sequence shown here is derived from an EMBL/GenBank/DDBJ whole genome shotgun (WGS) entry which is preliminary data.</text>
</comment>
<dbReference type="GO" id="GO:0016702">
    <property type="term" value="F:oxidoreductase activity, acting on single donors with incorporation of molecular oxygen, incorporation of two atoms of oxygen"/>
    <property type="evidence" value="ECO:0007669"/>
    <property type="project" value="InterPro"/>
</dbReference>
<dbReference type="InterPro" id="IPR006311">
    <property type="entry name" value="TAT_signal"/>
</dbReference>
<dbReference type="InterPro" id="IPR015889">
    <property type="entry name" value="Intradiol_dOase_core"/>
</dbReference>
<gene>
    <name evidence="3" type="ORF">Prum_023110</name>
</gene>
<name>A0A6V8L215_9ACTN</name>
<protein>
    <recommendedName>
        <fullName evidence="2">Intradiol ring-cleavage dioxygenases domain-containing protein</fullName>
    </recommendedName>
</protein>